<feature type="compositionally biased region" description="Acidic residues" evidence="15">
    <location>
        <begin position="15"/>
        <end position="26"/>
    </location>
</feature>
<keyword evidence="5" id="KW-0378">Hydrolase</keyword>
<evidence type="ECO:0000256" key="15">
    <source>
        <dbReference type="SAM" id="MobiDB-lite"/>
    </source>
</evidence>
<evidence type="ECO:0000256" key="11">
    <source>
        <dbReference type="ARBA" id="ARBA00023242"/>
    </source>
</evidence>
<dbReference type="FunFam" id="3.40.50.300:FF:000077">
    <property type="entry name" value="Probable DNA repair helicase RAD25"/>
    <property type="match status" value="1"/>
</dbReference>
<dbReference type="SUPFAM" id="SSF52540">
    <property type="entry name" value="P-loop containing nucleoside triphosphate hydrolases"/>
    <property type="match status" value="2"/>
</dbReference>
<dbReference type="Gene3D" id="3.40.50.300">
    <property type="entry name" value="P-loop containing nucleotide triphosphate hydrolases"/>
    <property type="match status" value="3"/>
</dbReference>
<comment type="catalytic activity">
    <reaction evidence="12">
        <text>Couples ATP hydrolysis with the unwinding of duplex DNA by translocating in the 3'-5' direction.</text>
        <dbReference type="EC" id="5.6.2.4"/>
    </reaction>
</comment>
<name>A0AAN6MJA2_9PEZI</name>
<feature type="domain" description="Helicase ATP-binding" evidence="16">
    <location>
        <begin position="325"/>
        <end position="491"/>
    </location>
</feature>
<dbReference type="InterPro" id="IPR027417">
    <property type="entry name" value="P-loop_NTPase"/>
</dbReference>
<comment type="similarity">
    <text evidence="2">Belongs to the helicase family. RAD25/XPB subfamily.</text>
</comment>
<keyword evidence="6" id="KW-0347">Helicase</keyword>
<evidence type="ECO:0000256" key="8">
    <source>
        <dbReference type="ARBA" id="ARBA00023125"/>
    </source>
</evidence>
<evidence type="ECO:0000313" key="17">
    <source>
        <dbReference type="EMBL" id="KAK3901289.1"/>
    </source>
</evidence>
<dbReference type="Proteomes" id="UP001303889">
    <property type="component" value="Unassembled WGS sequence"/>
</dbReference>
<dbReference type="InterPro" id="IPR050615">
    <property type="entry name" value="ATP-dep_DNA_Helicase"/>
</dbReference>
<proteinExistence type="inferred from homology"/>
<keyword evidence="7" id="KW-0067">ATP-binding</keyword>
<feature type="compositionally biased region" description="Polar residues" evidence="15">
    <location>
        <begin position="711"/>
        <end position="720"/>
    </location>
</feature>
<evidence type="ECO:0000256" key="5">
    <source>
        <dbReference type="ARBA" id="ARBA00022801"/>
    </source>
</evidence>
<evidence type="ECO:0000256" key="2">
    <source>
        <dbReference type="ARBA" id="ARBA00006637"/>
    </source>
</evidence>
<evidence type="ECO:0000256" key="13">
    <source>
        <dbReference type="ARBA" id="ARBA00034808"/>
    </source>
</evidence>
<evidence type="ECO:0000259" key="16">
    <source>
        <dbReference type="PROSITE" id="PS51192"/>
    </source>
</evidence>
<keyword evidence="9" id="KW-0234">DNA repair</keyword>
<dbReference type="EC" id="5.6.2.4" evidence="13"/>
<dbReference type="Pfam" id="PF04851">
    <property type="entry name" value="ResIII"/>
    <property type="match status" value="1"/>
</dbReference>
<keyword evidence="4" id="KW-0227">DNA damage</keyword>
<dbReference type="CDD" id="cd18029">
    <property type="entry name" value="DEXHc_XPB"/>
    <property type="match status" value="1"/>
</dbReference>
<reference evidence="17" key="1">
    <citation type="journal article" date="2023" name="Mol. Phylogenet. Evol.">
        <title>Genome-scale phylogeny and comparative genomics of the fungal order Sordariales.</title>
        <authorList>
            <person name="Hensen N."/>
            <person name="Bonometti L."/>
            <person name="Westerberg I."/>
            <person name="Brannstrom I.O."/>
            <person name="Guillou S."/>
            <person name="Cros-Aarteil S."/>
            <person name="Calhoun S."/>
            <person name="Haridas S."/>
            <person name="Kuo A."/>
            <person name="Mondo S."/>
            <person name="Pangilinan J."/>
            <person name="Riley R."/>
            <person name="LaButti K."/>
            <person name="Andreopoulos B."/>
            <person name="Lipzen A."/>
            <person name="Chen C."/>
            <person name="Yan M."/>
            <person name="Daum C."/>
            <person name="Ng V."/>
            <person name="Clum A."/>
            <person name="Steindorff A."/>
            <person name="Ohm R.A."/>
            <person name="Martin F."/>
            <person name="Silar P."/>
            <person name="Natvig D.O."/>
            <person name="Lalanne C."/>
            <person name="Gautier V."/>
            <person name="Ament-Velasquez S.L."/>
            <person name="Kruys A."/>
            <person name="Hutchinson M.I."/>
            <person name="Powell A.J."/>
            <person name="Barry K."/>
            <person name="Miller A.N."/>
            <person name="Grigoriev I.V."/>
            <person name="Debuchy R."/>
            <person name="Gladieux P."/>
            <person name="Hiltunen Thoren M."/>
            <person name="Johannesson H."/>
        </authorList>
    </citation>
    <scope>NUCLEOTIDE SEQUENCE</scope>
    <source>
        <strain evidence="17">CBS 103.79</strain>
    </source>
</reference>
<dbReference type="PROSITE" id="PS51192">
    <property type="entry name" value="HELICASE_ATP_BIND_1"/>
    <property type="match status" value="1"/>
</dbReference>
<feature type="compositionally biased region" description="Polar residues" evidence="15">
    <location>
        <begin position="732"/>
        <end position="743"/>
    </location>
</feature>
<dbReference type="InterPro" id="IPR001161">
    <property type="entry name" value="XPB/Ssl2"/>
</dbReference>
<evidence type="ECO:0000256" key="12">
    <source>
        <dbReference type="ARBA" id="ARBA00034617"/>
    </source>
</evidence>
<dbReference type="SMART" id="SM00487">
    <property type="entry name" value="DEXDc"/>
    <property type="match status" value="1"/>
</dbReference>
<sequence length="749" mass="82551">MVPKRKADSPIDEGRDGEEDVGEEADGFSKLVAQTAKKFDMSDFPYTLRPGIRDTASALFQPAQDFTALPLKPDHTNRPLWVDGCGKIILENFHRHAPRVRDFLITIAEPTARPASIYEYKLTIHSLYAGVSAGLTPADMVAMLQRFSKTRLPPNVVAFIKQCGGSYGKVKFVLRNNQHFLETTDKDVFQVLLRDPEVNLCRVEGAEESQEKAPTAAGLTIAGTKDAAGLREVEGLNRGRVPRHTQDELHSLLNEDEDTDLGPVTRAIQIKEDKVSAVAQRCLALQYPALEEYDFRNDHANPDLDIDLRPGTQIRPYQEQGLAKMFGNGRAKSGIIVLPCGAGKTLVGITAACTIKKGVVVLATGNMAAVQWRDEFLKWTNIPPSSIALFTSDHKTPFTSATGIIVTTYAMLTTTRARTSTTTPSSSQTLSFLRSREWGPLLLDEVHVAPAHTFRTVLTTLKSHAKLCLTATLLREDSKIPDLAYLIGPKLYEADWLALSTQGYLARVQCVQVWCPLPPSFQHAHLHTLAARHHPLLTALNPAKLRTCAFLIDRHAARDDKLLVLSDSLPALAAILARFRTDPACHTLLLSKVGDTSLDLPEATVLIQISSQFGSRRQEAQRLGRVLRARRRAEEEFTAFFYALVAPGTREMVFAGRRGAFLVGLGYAFKVVTRIGEMEGVGGMGFEEGELLGRVMEEIKASPHREAEARTNGNSSTGSVRSLPLRKRAKRNSQSCRHVTSGYSRLMSD</sequence>
<dbReference type="PRINTS" id="PR00851">
    <property type="entry name" value="XRODRMPGMNTB"/>
</dbReference>
<dbReference type="InterPro" id="IPR006935">
    <property type="entry name" value="Helicase/UvrB_N"/>
</dbReference>
<dbReference type="NCBIfam" id="TIGR00603">
    <property type="entry name" value="rad25"/>
    <property type="match status" value="1"/>
</dbReference>
<evidence type="ECO:0000313" key="18">
    <source>
        <dbReference type="Proteomes" id="UP001303889"/>
    </source>
</evidence>
<dbReference type="GO" id="GO:0006367">
    <property type="term" value="P:transcription initiation at RNA polymerase II promoter"/>
    <property type="evidence" value="ECO:0007669"/>
    <property type="project" value="InterPro"/>
</dbReference>
<dbReference type="GO" id="GO:0006289">
    <property type="term" value="P:nucleotide-excision repair"/>
    <property type="evidence" value="ECO:0007669"/>
    <property type="project" value="InterPro"/>
</dbReference>
<dbReference type="InterPro" id="IPR032830">
    <property type="entry name" value="XPB/Ssl2_N"/>
</dbReference>
<dbReference type="GO" id="GO:0016787">
    <property type="term" value="F:hydrolase activity"/>
    <property type="evidence" value="ECO:0007669"/>
    <property type="project" value="UniProtKB-KW"/>
</dbReference>
<dbReference type="PANTHER" id="PTHR11274">
    <property type="entry name" value="RAD25/XP-B DNA REPAIR HELICASE"/>
    <property type="match status" value="1"/>
</dbReference>
<dbReference type="GO" id="GO:0097550">
    <property type="term" value="C:transcription preinitiation complex"/>
    <property type="evidence" value="ECO:0007669"/>
    <property type="project" value="TreeGrafter"/>
</dbReference>
<dbReference type="GO" id="GO:0000112">
    <property type="term" value="C:nucleotide-excision repair factor 3 complex"/>
    <property type="evidence" value="ECO:0007669"/>
    <property type="project" value="TreeGrafter"/>
</dbReference>
<accession>A0AAN6MJA2</accession>
<dbReference type="PANTHER" id="PTHR11274:SF0">
    <property type="entry name" value="GENERAL TRANSCRIPTION AND DNA REPAIR FACTOR IIH HELICASE SUBUNIT XPB"/>
    <property type="match status" value="1"/>
</dbReference>
<dbReference type="GO" id="GO:0005675">
    <property type="term" value="C:transcription factor TFIIH holo complex"/>
    <property type="evidence" value="ECO:0007669"/>
    <property type="project" value="TreeGrafter"/>
</dbReference>
<feature type="compositionally biased region" description="Basic and acidic residues" evidence="15">
    <location>
        <begin position="1"/>
        <end position="14"/>
    </location>
</feature>
<evidence type="ECO:0000256" key="4">
    <source>
        <dbReference type="ARBA" id="ARBA00022763"/>
    </source>
</evidence>
<evidence type="ECO:0000256" key="6">
    <source>
        <dbReference type="ARBA" id="ARBA00022806"/>
    </source>
</evidence>
<evidence type="ECO:0000256" key="14">
    <source>
        <dbReference type="ARBA" id="ARBA00048988"/>
    </source>
</evidence>
<dbReference type="Pfam" id="PF16203">
    <property type="entry name" value="ERCC3_RAD25_C"/>
    <property type="match status" value="2"/>
</dbReference>
<dbReference type="InterPro" id="IPR032438">
    <property type="entry name" value="ERCC3_RAD25_C"/>
</dbReference>
<dbReference type="AlphaFoldDB" id="A0AAN6MJA2"/>
<dbReference type="GO" id="GO:0003677">
    <property type="term" value="F:DNA binding"/>
    <property type="evidence" value="ECO:0007669"/>
    <property type="project" value="UniProtKB-KW"/>
</dbReference>
<evidence type="ECO:0000256" key="7">
    <source>
        <dbReference type="ARBA" id="ARBA00022840"/>
    </source>
</evidence>
<protein>
    <recommendedName>
        <fullName evidence="13">DNA 3'-5' helicase</fullName>
        <ecNumber evidence="13">5.6.2.4</ecNumber>
    </recommendedName>
</protein>
<gene>
    <name evidence="17" type="ORF">C8A05DRAFT_45036</name>
</gene>
<dbReference type="GO" id="GO:0005524">
    <property type="term" value="F:ATP binding"/>
    <property type="evidence" value="ECO:0007669"/>
    <property type="project" value="UniProtKB-KW"/>
</dbReference>
<reference evidence="17" key="2">
    <citation type="submission" date="2023-05" db="EMBL/GenBank/DDBJ databases">
        <authorList>
            <consortium name="Lawrence Berkeley National Laboratory"/>
            <person name="Steindorff A."/>
            <person name="Hensen N."/>
            <person name="Bonometti L."/>
            <person name="Westerberg I."/>
            <person name="Brannstrom I.O."/>
            <person name="Guillou S."/>
            <person name="Cros-Aarteil S."/>
            <person name="Calhoun S."/>
            <person name="Haridas S."/>
            <person name="Kuo A."/>
            <person name="Mondo S."/>
            <person name="Pangilinan J."/>
            <person name="Riley R."/>
            <person name="Labutti K."/>
            <person name="Andreopoulos B."/>
            <person name="Lipzen A."/>
            <person name="Chen C."/>
            <person name="Yanf M."/>
            <person name="Daum C."/>
            <person name="Ng V."/>
            <person name="Clum A."/>
            <person name="Ohm R."/>
            <person name="Martin F."/>
            <person name="Silar P."/>
            <person name="Natvig D."/>
            <person name="Lalanne C."/>
            <person name="Gautier V."/>
            <person name="Ament-Velasquez S.L."/>
            <person name="Kruys A."/>
            <person name="Hutchinson M.I."/>
            <person name="Powell A.J."/>
            <person name="Barry K."/>
            <person name="Miller A.N."/>
            <person name="Grigoriev I.V."/>
            <person name="Debuchy R."/>
            <person name="Gladieux P."/>
            <person name="Thoren M.H."/>
            <person name="Johannesson H."/>
        </authorList>
    </citation>
    <scope>NUCLEOTIDE SEQUENCE</scope>
    <source>
        <strain evidence="17">CBS 103.79</strain>
    </source>
</reference>
<dbReference type="EMBL" id="MU855592">
    <property type="protein sequence ID" value="KAK3901289.1"/>
    <property type="molecule type" value="Genomic_DNA"/>
</dbReference>
<feature type="region of interest" description="Disordered" evidence="15">
    <location>
        <begin position="1"/>
        <end position="26"/>
    </location>
</feature>
<evidence type="ECO:0000256" key="9">
    <source>
        <dbReference type="ARBA" id="ARBA00023204"/>
    </source>
</evidence>
<keyword evidence="8" id="KW-0238">DNA-binding</keyword>
<comment type="catalytic activity">
    <reaction evidence="14">
        <text>ATP + H2O = ADP + phosphate + H(+)</text>
        <dbReference type="Rhea" id="RHEA:13065"/>
        <dbReference type="ChEBI" id="CHEBI:15377"/>
        <dbReference type="ChEBI" id="CHEBI:15378"/>
        <dbReference type="ChEBI" id="CHEBI:30616"/>
        <dbReference type="ChEBI" id="CHEBI:43474"/>
        <dbReference type="ChEBI" id="CHEBI:456216"/>
        <dbReference type="EC" id="5.6.2.4"/>
    </reaction>
</comment>
<dbReference type="GO" id="GO:0043138">
    <property type="term" value="F:3'-5' DNA helicase activity"/>
    <property type="evidence" value="ECO:0007669"/>
    <property type="project" value="UniProtKB-EC"/>
</dbReference>
<dbReference type="InterPro" id="IPR014001">
    <property type="entry name" value="Helicase_ATP-bd"/>
</dbReference>
<evidence type="ECO:0000256" key="10">
    <source>
        <dbReference type="ARBA" id="ARBA00023235"/>
    </source>
</evidence>
<comment type="subcellular location">
    <subcellularLocation>
        <location evidence="1">Nucleus</location>
    </subcellularLocation>
</comment>
<organism evidence="17 18">
    <name type="scientific">Staphylotrichum tortipilum</name>
    <dbReference type="NCBI Taxonomy" id="2831512"/>
    <lineage>
        <taxon>Eukaryota</taxon>
        <taxon>Fungi</taxon>
        <taxon>Dikarya</taxon>
        <taxon>Ascomycota</taxon>
        <taxon>Pezizomycotina</taxon>
        <taxon>Sordariomycetes</taxon>
        <taxon>Sordariomycetidae</taxon>
        <taxon>Sordariales</taxon>
        <taxon>Chaetomiaceae</taxon>
        <taxon>Staphylotrichum</taxon>
    </lineage>
</organism>
<keyword evidence="10" id="KW-0413">Isomerase</keyword>
<keyword evidence="18" id="KW-1185">Reference proteome</keyword>
<comment type="caution">
    <text evidence="17">The sequence shown here is derived from an EMBL/GenBank/DDBJ whole genome shotgun (WGS) entry which is preliminary data.</text>
</comment>
<dbReference type="Pfam" id="PF13625">
    <property type="entry name" value="Helicase_C_3"/>
    <property type="match status" value="1"/>
</dbReference>
<evidence type="ECO:0000256" key="3">
    <source>
        <dbReference type="ARBA" id="ARBA00022741"/>
    </source>
</evidence>
<feature type="region of interest" description="Disordered" evidence="15">
    <location>
        <begin position="702"/>
        <end position="749"/>
    </location>
</feature>
<evidence type="ECO:0000256" key="1">
    <source>
        <dbReference type="ARBA" id="ARBA00004123"/>
    </source>
</evidence>
<keyword evidence="3" id="KW-0547">Nucleotide-binding</keyword>
<keyword evidence="11" id="KW-0539">Nucleus</keyword>